<reference evidence="2" key="1">
    <citation type="journal article" date="2020" name="mSystems">
        <title>Genome- and Community-Level Interaction Insights into Carbon Utilization and Element Cycling Functions of Hydrothermarchaeota in Hydrothermal Sediment.</title>
        <authorList>
            <person name="Zhou Z."/>
            <person name="Liu Y."/>
            <person name="Xu W."/>
            <person name="Pan J."/>
            <person name="Luo Z.H."/>
            <person name="Li M."/>
        </authorList>
    </citation>
    <scope>NUCLEOTIDE SEQUENCE [LARGE SCALE GENOMIC DNA]</scope>
    <source>
        <strain evidence="2">SpSt-769</strain>
    </source>
</reference>
<dbReference type="PANTHER" id="PTHR36928:SF1">
    <property type="entry name" value="PHOSPHATASE YCDX-RELATED"/>
    <property type="match status" value="1"/>
</dbReference>
<dbReference type="GO" id="GO:0005829">
    <property type="term" value="C:cytosol"/>
    <property type="evidence" value="ECO:0007669"/>
    <property type="project" value="TreeGrafter"/>
</dbReference>
<protein>
    <submittedName>
        <fullName evidence="2">Histidinol phosphate phosphatase domain-containing protein</fullName>
    </submittedName>
</protein>
<dbReference type="AlphaFoldDB" id="A0A7C4ARI7"/>
<feature type="domain" description="Polymerase/histidinol phosphatase N-terminal" evidence="1">
    <location>
        <begin position="2"/>
        <end position="75"/>
    </location>
</feature>
<dbReference type="PANTHER" id="PTHR36928">
    <property type="entry name" value="PHOSPHATASE YCDX-RELATED"/>
    <property type="match status" value="1"/>
</dbReference>
<dbReference type="Pfam" id="PF02811">
    <property type="entry name" value="PHP"/>
    <property type="match status" value="1"/>
</dbReference>
<evidence type="ECO:0000313" key="2">
    <source>
        <dbReference type="EMBL" id="HGH60720.1"/>
    </source>
</evidence>
<gene>
    <name evidence="2" type="ORF">ENV54_05420</name>
</gene>
<proteinExistence type="predicted"/>
<dbReference type="GO" id="GO:0042578">
    <property type="term" value="F:phosphoric ester hydrolase activity"/>
    <property type="evidence" value="ECO:0007669"/>
    <property type="project" value="TreeGrafter"/>
</dbReference>
<accession>A0A7C4ARI7</accession>
<dbReference type="InterPro" id="IPR003141">
    <property type="entry name" value="Pol/His_phosphatase_N"/>
</dbReference>
<dbReference type="InterPro" id="IPR050243">
    <property type="entry name" value="PHP_phosphatase"/>
</dbReference>
<dbReference type="Gene3D" id="3.20.20.140">
    <property type="entry name" value="Metal-dependent hydrolases"/>
    <property type="match status" value="1"/>
</dbReference>
<dbReference type="EMBL" id="DTGT01000167">
    <property type="protein sequence ID" value="HGH60720.1"/>
    <property type="molecule type" value="Genomic_DNA"/>
</dbReference>
<comment type="caution">
    <text evidence="2">The sequence shown here is derived from an EMBL/GenBank/DDBJ whole genome shotgun (WGS) entry which is preliminary data.</text>
</comment>
<organism evidence="2">
    <name type="scientific">Desulfomonile tiedjei</name>
    <dbReference type="NCBI Taxonomy" id="2358"/>
    <lineage>
        <taxon>Bacteria</taxon>
        <taxon>Pseudomonadati</taxon>
        <taxon>Thermodesulfobacteriota</taxon>
        <taxon>Desulfomonilia</taxon>
        <taxon>Desulfomonilales</taxon>
        <taxon>Desulfomonilaceae</taxon>
        <taxon>Desulfomonile</taxon>
    </lineage>
</organism>
<dbReference type="GO" id="GO:0008270">
    <property type="term" value="F:zinc ion binding"/>
    <property type="evidence" value="ECO:0007669"/>
    <property type="project" value="TreeGrafter"/>
</dbReference>
<sequence>MIDFHTHTLFSDGELNPSELVRRALVKGYRAIGLTDHVDGSTLDFVLPRIIKVCRELNRYQPTVALPGVEITHAPPAQIPELVEEARRLGAAVVVVHGESPVEPVAPGTNRAAIEAGVDILAHPGFITLEEAALAAQNRVRLEITARSGHSLTNGHVARLAREVNAILVIDTDTHSPDNLIDRARAKEILIGAGLDEHGAEAALQNNQDFLDQLMQKQKHGLW</sequence>
<dbReference type="SUPFAM" id="SSF89550">
    <property type="entry name" value="PHP domain-like"/>
    <property type="match status" value="1"/>
</dbReference>
<dbReference type="SMART" id="SM00481">
    <property type="entry name" value="POLIIIAc"/>
    <property type="match status" value="1"/>
</dbReference>
<dbReference type="NCBIfam" id="NF004981">
    <property type="entry name" value="PRK06361.1"/>
    <property type="match status" value="1"/>
</dbReference>
<dbReference type="InterPro" id="IPR004013">
    <property type="entry name" value="PHP_dom"/>
</dbReference>
<dbReference type="InterPro" id="IPR016195">
    <property type="entry name" value="Pol/histidinol_Pase-like"/>
</dbReference>
<name>A0A7C4ARI7_9BACT</name>
<evidence type="ECO:0000259" key="1">
    <source>
        <dbReference type="SMART" id="SM00481"/>
    </source>
</evidence>